<evidence type="ECO:0000313" key="2">
    <source>
        <dbReference type="EMBL" id="CAG7822345.1"/>
    </source>
</evidence>
<comment type="caution">
    <text evidence="2">The sequence shown here is derived from an EMBL/GenBank/DDBJ whole genome shotgun (WGS) entry which is preliminary data.</text>
</comment>
<dbReference type="PANTHER" id="PTHR13487:SF3">
    <property type="entry name" value="REVERSION-INDUCING CYSTEINE-RICH PROTEIN WITH KAZAL MOTIFS"/>
    <property type="match status" value="1"/>
</dbReference>
<feature type="non-terminal residue" evidence="2">
    <location>
        <position position="1"/>
    </location>
</feature>
<dbReference type="EMBL" id="CAJVCH010526153">
    <property type="protein sequence ID" value="CAG7822345.1"/>
    <property type="molecule type" value="Genomic_DNA"/>
</dbReference>
<keyword evidence="3" id="KW-1185">Reference proteome</keyword>
<dbReference type="GO" id="GO:0030198">
    <property type="term" value="P:extracellular matrix organization"/>
    <property type="evidence" value="ECO:0007669"/>
    <property type="project" value="TreeGrafter"/>
</dbReference>
<dbReference type="PANTHER" id="PTHR13487">
    <property type="entry name" value="SERINE PROTEASE INHIBITOR"/>
    <property type="match status" value="1"/>
</dbReference>
<sequence>MCLSSPNERELRDCVDEVEEPCQLGCDGLNFCSAFNNRPS</sequence>
<feature type="non-terminal residue" evidence="2">
    <location>
        <position position="40"/>
    </location>
</feature>
<feature type="domain" description="Reversion-inducing cysteine-rich protein with Kazal frizzled-like" evidence="1">
    <location>
        <begin position="17"/>
        <end position="39"/>
    </location>
</feature>
<organism evidence="2 3">
    <name type="scientific">Allacma fusca</name>
    <dbReference type="NCBI Taxonomy" id="39272"/>
    <lineage>
        <taxon>Eukaryota</taxon>
        <taxon>Metazoa</taxon>
        <taxon>Ecdysozoa</taxon>
        <taxon>Arthropoda</taxon>
        <taxon>Hexapoda</taxon>
        <taxon>Collembola</taxon>
        <taxon>Symphypleona</taxon>
        <taxon>Sminthuridae</taxon>
        <taxon>Allacma</taxon>
    </lineage>
</organism>
<proteinExistence type="predicted"/>
<gene>
    <name evidence="2" type="ORF">AFUS01_LOCUS32626</name>
</gene>
<dbReference type="OrthoDB" id="5956770at2759"/>
<dbReference type="Pfam" id="PF23298">
    <property type="entry name" value="FZ_RECK"/>
    <property type="match status" value="1"/>
</dbReference>
<name>A0A8J2PTW0_9HEXA</name>
<dbReference type="InterPro" id="IPR056979">
    <property type="entry name" value="FZ_RECK"/>
</dbReference>
<evidence type="ECO:0000259" key="1">
    <source>
        <dbReference type="Pfam" id="PF23298"/>
    </source>
</evidence>
<dbReference type="GO" id="GO:0005886">
    <property type="term" value="C:plasma membrane"/>
    <property type="evidence" value="ECO:0007669"/>
    <property type="project" value="TreeGrafter"/>
</dbReference>
<reference evidence="2" key="1">
    <citation type="submission" date="2021-06" db="EMBL/GenBank/DDBJ databases">
        <authorList>
            <person name="Hodson N. C."/>
            <person name="Mongue J. A."/>
            <person name="Jaron S. K."/>
        </authorList>
    </citation>
    <scope>NUCLEOTIDE SEQUENCE</scope>
</reference>
<dbReference type="GO" id="GO:0008191">
    <property type="term" value="F:metalloendopeptidase inhibitor activity"/>
    <property type="evidence" value="ECO:0007669"/>
    <property type="project" value="InterPro"/>
</dbReference>
<protein>
    <recommendedName>
        <fullName evidence="1">Reversion-inducing cysteine-rich protein with Kazal frizzled-like domain-containing protein</fullName>
    </recommendedName>
</protein>
<evidence type="ECO:0000313" key="3">
    <source>
        <dbReference type="Proteomes" id="UP000708208"/>
    </source>
</evidence>
<dbReference type="Proteomes" id="UP000708208">
    <property type="component" value="Unassembled WGS sequence"/>
</dbReference>
<dbReference type="InterPro" id="IPR039016">
    <property type="entry name" value="RECK"/>
</dbReference>
<accession>A0A8J2PTW0</accession>
<dbReference type="AlphaFoldDB" id="A0A8J2PTW0"/>